<feature type="region of interest" description="Disordered" evidence="1">
    <location>
        <begin position="1"/>
        <end position="61"/>
    </location>
</feature>
<name>A0A7C8QRB3_ORBOL</name>
<gene>
    <name evidence="3" type="ORF">TWF106_006436</name>
</gene>
<reference evidence="3 4" key="1">
    <citation type="submission" date="2019-06" db="EMBL/GenBank/DDBJ databases">
        <authorList>
            <person name="Palmer J.M."/>
        </authorList>
    </citation>
    <scope>NUCLEOTIDE SEQUENCE [LARGE SCALE GENOMIC DNA]</scope>
    <source>
        <strain evidence="3 4">TWF106</strain>
    </source>
</reference>
<evidence type="ECO:0000256" key="1">
    <source>
        <dbReference type="SAM" id="MobiDB-lite"/>
    </source>
</evidence>
<feature type="transmembrane region" description="Helical" evidence="2">
    <location>
        <begin position="265"/>
        <end position="290"/>
    </location>
</feature>
<comment type="caution">
    <text evidence="3">The sequence shown here is derived from an EMBL/GenBank/DDBJ whole genome shotgun (WGS) entry which is preliminary data.</text>
</comment>
<dbReference type="EMBL" id="WIWS01000030">
    <property type="protein sequence ID" value="KAF3221111.1"/>
    <property type="molecule type" value="Genomic_DNA"/>
</dbReference>
<dbReference type="AlphaFoldDB" id="A0A7C8QRB3"/>
<keyword evidence="2" id="KW-1133">Transmembrane helix</keyword>
<protein>
    <submittedName>
        <fullName evidence="3">Uncharacterized protein</fullName>
    </submittedName>
</protein>
<evidence type="ECO:0000256" key="2">
    <source>
        <dbReference type="SAM" id="Phobius"/>
    </source>
</evidence>
<dbReference type="Proteomes" id="UP000472727">
    <property type="component" value="Unassembled WGS sequence"/>
</dbReference>
<sequence length="320" mass="35834">MKPPGDDLLVTKYRSTTISTPPSTPKDTAGGEITDLPPPQNATPLPAGTVPPSERPNTPTHPISLSYEIGDEFVCAPVPAPEADPASHLPKHLMPSFHFSFSTIEFLEKQNNRDLDDNIAVVCQKFQLERDLKDRALSQATALKARCATLENDIVGFASSIRKSGSVLEEAVRRDFEIRAKLEKSRETVESQNQEIQKYRRDLGKSRRGQAETERKRLDEASLLNEKLATVEQELLVAQAALKKAETQAHILADMEFRLKRQRRIYFLAYLFLLLLFVFVLLGGGGVLGIPQLHKRLQHLHFRKILPLRGAPNPTTQYLG</sequence>
<organism evidence="3 4">
    <name type="scientific">Orbilia oligospora</name>
    <name type="common">Nematode-trapping fungus</name>
    <name type="synonym">Arthrobotrys oligospora</name>
    <dbReference type="NCBI Taxonomy" id="2813651"/>
    <lineage>
        <taxon>Eukaryota</taxon>
        <taxon>Fungi</taxon>
        <taxon>Dikarya</taxon>
        <taxon>Ascomycota</taxon>
        <taxon>Pezizomycotina</taxon>
        <taxon>Orbiliomycetes</taxon>
        <taxon>Orbiliales</taxon>
        <taxon>Orbiliaceae</taxon>
        <taxon>Orbilia</taxon>
    </lineage>
</organism>
<evidence type="ECO:0000313" key="3">
    <source>
        <dbReference type="EMBL" id="KAF3221111.1"/>
    </source>
</evidence>
<keyword evidence="2" id="KW-0472">Membrane</keyword>
<evidence type="ECO:0000313" key="4">
    <source>
        <dbReference type="Proteomes" id="UP000472727"/>
    </source>
</evidence>
<proteinExistence type="predicted"/>
<accession>A0A7C8QRB3</accession>
<keyword evidence="2" id="KW-0812">Transmembrane</keyword>